<evidence type="ECO:0000313" key="2">
    <source>
        <dbReference type="Proteomes" id="UP000714275"/>
    </source>
</evidence>
<proteinExistence type="predicted"/>
<sequence length="243" mass="26588">MSSTHIFGSGCKIWMEELATSKSMREHKPGSQSILRTVICQSNSLFMASHPRFFPPTVKRTVFDYERSPSPPLFPQSHHVQQKIFENENPSDQGFSSTGAMVPGLISVASSQTQEPHTLTDFHSPPVANVFPAFQPQCNTALQLYSTSHPTQSSMPVFSAGTVTQNIAFLQLEGMIAPPPGVLSKPSSGGYALKEVLGWEDLTYRTVQVCSSAFYLNSHATKTKTGNIAFNLSDAPHNWEAVP</sequence>
<dbReference type="AlphaFoldDB" id="A0A9P6ZJ56"/>
<evidence type="ECO:0000313" key="1">
    <source>
        <dbReference type="EMBL" id="KAG1767301.1"/>
    </source>
</evidence>
<dbReference type="OrthoDB" id="3067928at2759"/>
<name>A0A9P6ZJ56_9AGAM</name>
<dbReference type="Proteomes" id="UP000714275">
    <property type="component" value="Unassembled WGS sequence"/>
</dbReference>
<gene>
    <name evidence="1" type="ORF">EV702DRAFT_1203778</name>
</gene>
<protein>
    <submittedName>
        <fullName evidence="1">Uncharacterized protein</fullName>
    </submittedName>
</protein>
<organism evidence="1 2">
    <name type="scientific">Suillus placidus</name>
    <dbReference type="NCBI Taxonomy" id="48579"/>
    <lineage>
        <taxon>Eukaryota</taxon>
        <taxon>Fungi</taxon>
        <taxon>Dikarya</taxon>
        <taxon>Basidiomycota</taxon>
        <taxon>Agaricomycotina</taxon>
        <taxon>Agaricomycetes</taxon>
        <taxon>Agaricomycetidae</taxon>
        <taxon>Boletales</taxon>
        <taxon>Suillineae</taxon>
        <taxon>Suillaceae</taxon>
        <taxon>Suillus</taxon>
    </lineage>
</organism>
<keyword evidence="2" id="KW-1185">Reference proteome</keyword>
<dbReference type="EMBL" id="JABBWD010000088">
    <property type="protein sequence ID" value="KAG1767301.1"/>
    <property type="molecule type" value="Genomic_DNA"/>
</dbReference>
<accession>A0A9P6ZJ56</accession>
<comment type="caution">
    <text evidence="1">The sequence shown here is derived from an EMBL/GenBank/DDBJ whole genome shotgun (WGS) entry which is preliminary data.</text>
</comment>
<reference evidence="1" key="1">
    <citation type="journal article" date="2020" name="New Phytol.">
        <title>Comparative genomics reveals dynamic genome evolution in host specialist ectomycorrhizal fungi.</title>
        <authorList>
            <person name="Lofgren L.A."/>
            <person name="Nguyen N.H."/>
            <person name="Vilgalys R."/>
            <person name="Ruytinx J."/>
            <person name="Liao H.L."/>
            <person name="Branco S."/>
            <person name="Kuo A."/>
            <person name="LaButti K."/>
            <person name="Lipzen A."/>
            <person name="Andreopoulos W."/>
            <person name="Pangilinan J."/>
            <person name="Riley R."/>
            <person name="Hundley H."/>
            <person name="Na H."/>
            <person name="Barry K."/>
            <person name="Grigoriev I.V."/>
            <person name="Stajich J.E."/>
            <person name="Kennedy P.G."/>
        </authorList>
    </citation>
    <scope>NUCLEOTIDE SEQUENCE</scope>
    <source>
        <strain evidence="1">DOB743</strain>
    </source>
</reference>